<feature type="domain" description="Peptidase S9 prolyl oligopeptidase catalytic" evidence="2">
    <location>
        <begin position="412"/>
        <end position="618"/>
    </location>
</feature>
<proteinExistence type="predicted"/>
<dbReference type="Pfam" id="PF00326">
    <property type="entry name" value="Peptidase_S9"/>
    <property type="match status" value="1"/>
</dbReference>
<dbReference type="PANTHER" id="PTHR42776">
    <property type="entry name" value="SERINE PEPTIDASE S9 FAMILY MEMBER"/>
    <property type="match status" value="1"/>
</dbReference>
<dbReference type="SUPFAM" id="SSF82171">
    <property type="entry name" value="DPP6 N-terminal domain-like"/>
    <property type="match status" value="1"/>
</dbReference>
<evidence type="ECO:0000259" key="2">
    <source>
        <dbReference type="Pfam" id="PF00326"/>
    </source>
</evidence>
<keyword evidence="1" id="KW-0378">Hydrolase</keyword>
<evidence type="ECO:0000313" key="4">
    <source>
        <dbReference type="Proteomes" id="UP000321250"/>
    </source>
</evidence>
<dbReference type="SUPFAM" id="SSF53474">
    <property type="entry name" value="alpha/beta-Hydrolases"/>
    <property type="match status" value="1"/>
</dbReference>
<dbReference type="Gene3D" id="3.40.50.1820">
    <property type="entry name" value="alpha/beta hydrolase"/>
    <property type="match status" value="1"/>
</dbReference>
<dbReference type="PANTHER" id="PTHR42776:SF27">
    <property type="entry name" value="DIPEPTIDYL PEPTIDASE FAMILY MEMBER 6"/>
    <property type="match status" value="1"/>
</dbReference>
<organism evidence="3 4">
    <name type="scientific">Sphingomonas ginsenosidivorax</name>
    <dbReference type="NCBI Taxonomy" id="862135"/>
    <lineage>
        <taxon>Bacteria</taxon>
        <taxon>Pseudomonadati</taxon>
        <taxon>Pseudomonadota</taxon>
        <taxon>Alphaproteobacteria</taxon>
        <taxon>Sphingomonadales</taxon>
        <taxon>Sphingomonadaceae</taxon>
        <taxon>Sphingomonas</taxon>
    </lineage>
</organism>
<dbReference type="EMBL" id="VOQR01000001">
    <property type="protein sequence ID" value="TXC72943.1"/>
    <property type="molecule type" value="Genomic_DNA"/>
</dbReference>
<sequence length="619" mass="67194">MSPDGKSLAVIQPTAGRGAVLSVVAMDGSTGLKPILRSSGNPERLQYCRWSTNTRLVCGLYVIDQIGTSFYGFTRLFSLNSDGSDQKLLSARANQYSLGIALGGGGVIDWLGEKGDGSALMQRYVLPEMTTGHLTAQTSEGLAVERVDTRTLERTMVEQPRGGVAGYITDGRGVVRIMARRPTTTLGQSKDRYDFLYRRKGSREWLPLTTVTVSGGRAKGFEPEAVDPDLDVVYGLDSSGGRIGVYSIALDGSMTKKLVFERPDADVDQLVQVGRQSRVVGASWVTDKRETAMFDPPLKSFATSLSKALPGAPLASFVDASADEQKLVMFAGADTDPGRFYLFDRASKKLAEILPIRPQLASVKLASVKPISFPAADGTMVPGYLTLPPGSDGKGLPAIVLPHGGPWARDEWNFDWLPQFFANRGYAVLQPNYRGSTGYGDSWFQQNGFRSWKTAVGDIDDGGRWLVKQGIADPAKMAIVGWSYGGYAALQSGAVDPTLFKAIVAVAPVTDFEMLREEWKGDSSPASLDQTFGTRVTAEEGSPARHADRFAAPVLLFHGDRDQNVSIRESQLMASRLRGAGKPVQFVEYKGLDHQLDDDAARTDLLDKTDVFLRTTMKM</sequence>
<dbReference type="InterPro" id="IPR001375">
    <property type="entry name" value="Peptidase_S9_cat"/>
</dbReference>
<keyword evidence="4" id="KW-1185">Reference proteome</keyword>
<dbReference type="GO" id="GO:0006508">
    <property type="term" value="P:proteolysis"/>
    <property type="evidence" value="ECO:0007669"/>
    <property type="project" value="InterPro"/>
</dbReference>
<name>A0A5C6UJA4_9SPHN</name>
<dbReference type="AlphaFoldDB" id="A0A5C6UJA4"/>
<gene>
    <name evidence="3" type="ORF">FSB78_13950</name>
</gene>
<dbReference type="Proteomes" id="UP000321250">
    <property type="component" value="Unassembled WGS sequence"/>
</dbReference>
<accession>A0A5C6UJA4</accession>
<dbReference type="InterPro" id="IPR029058">
    <property type="entry name" value="AB_hydrolase_fold"/>
</dbReference>
<protein>
    <submittedName>
        <fullName evidence="3">S9 family peptidase</fullName>
    </submittedName>
</protein>
<dbReference type="OrthoDB" id="128799at2"/>
<evidence type="ECO:0000256" key="1">
    <source>
        <dbReference type="ARBA" id="ARBA00022801"/>
    </source>
</evidence>
<comment type="caution">
    <text evidence="3">The sequence shown here is derived from an EMBL/GenBank/DDBJ whole genome shotgun (WGS) entry which is preliminary data.</text>
</comment>
<dbReference type="GO" id="GO:0004252">
    <property type="term" value="F:serine-type endopeptidase activity"/>
    <property type="evidence" value="ECO:0007669"/>
    <property type="project" value="TreeGrafter"/>
</dbReference>
<evidence type="ECO:0000313" key="3">
    <source>
        <dbReference type="EMBL" id="TXC72943.1"/>
    </source>
</evidence>
<reference evidence="3 4" key="1">
    <citation type="journal article" date="2013" name="Antonie Van Leeuwenhoek">
        <title>Sphingomonas ginsenosidivorax sp. nov., with the ability to transform ginsenosides.</title>
        <authorList>
            <person name="Jin X.F."/>
            <person name="Kim J.K."/>
            <person name="Liu Q.M."/>
            <person name="Kang M.S."/>
            <person name="He D."/>
            <person name="Jin F.X."/>
            <person name="Kim S.C."/>
            <person name="Im W.T."/>
        </authorList>
    </citation>
    <scope>NUCLEOTIDE SEQUENCE [LARGE SCALE GENOMIC DNA]</scope>
    <source>
        <strain evidence="3 4">KHI67</strain>
    </source>
</reference>